<proteinExistence type="inferred from homology"/>
<gene>
    <name evidence="5" type="ORF">FC15_GL001555</name>
</gene>
<dbReference type="InterPro" id="IPR036291">
    <property type="entry name" value="NAD(P)-bd_dom_sf"/>
</dbReference>
<evidence type="ECO:0000259" key="4">
    <source>
        <dbReference type="Pfam" id="PF22725"/>
    </source>
</evidence>
<dbReference type="EMBL" id="AZFX01000041">
    <property type="protein sequence ID" value="KRM09982.1"/>
    <property type="molecule type" value="Genomic_DNA"/>
</dbReference>
<evidence type="ECO:0008006" key="7">
    <source>
        <dbReference type="Google" id="ProtNLM"/>
    </source>
</evidence>
<dbReference type="InterPro" id="IPR050984">
    <property type="entry name" value="Gfo/Idh/MocA_domain"/>
</dbReference>
<comment type="caution">
    <text evidence="5">The sequence shown here is derived from an EMBL/GenBank/DDBJ whole genome shotgun (WGS) entry which is preliminary data.</text>
</comment>
<keyword evidence="2" id="KW-0560">Oxidoreductase</keyword>
<dbReference type="OrthoDB" id="9815825at2"/>
<dbReference type="RefSeq" id="WP_057824511.1">
    <property type="nucleotide sequence ID" value="NZ_AZFX01000041.1"/>
</dbReference>
<comment type="similarity">
    <text evidence="1">Belongs to the Gfo/Idh/MocA family.</text>
</comment>
<dbReference type="GO" id="GO:0000166">
    <property type="term" value="F:nucleotide binding"/>
    <property type="evidence" value="ECO:0007669"/>
    <property type="project" value="InterPro"/>
</dbReference>
<dbReference type="InterPro" id="IPR000683">
    <property type="entry name" value="Gfo/Idh/MocA-like_OxRdtase_N"/>
</dbReference>
<dbReference type="Gene3D" id="3.30.360.10">
    <property type="entry name" value="Dihydrodipicolinate Reductase, domain 2"/>
    <property type="match status" value="1"/>
</dbReference>
<dbReference type="SUPFAM" id="SSF51735">
    <property type="entry name" value="NAD(P)-binding Rossmann-fold domains"/>
    <property type="match status" value="1"/>
</dbReference>
<dbReference type="Proteomes" id="UP000051315">
    <property type="component" value="Unassembled WGS sequence"/>
</dbReference>
<dbReference type="PANTHER" id="PTHR22604">
    <property type="entry name" value="OXIDOREDUCTASES"/>
    <property type="match status" value="1"/>
</dbReference>
<evidence type="ECO:0000256" key="1">
    <source>
        <dbReference type="ARBA" id="ARBA00010928"/>
    </source>
</evidence>
<dbReference type="AlphaFoldDB" id="A0A0R1VW82"/>
<evidence type="ECO:0000259" key="3">
    <source>
        <dbReference type="Pfam" id="PF01408"/>
    </source>
</evidence>
<dbReference type="InterPro" id="IPR055170">
    <property type="entry name" value="GFO_IDH_MocA-like_dom"/>
</dbReference>
<dbReference type="Pfam" id="PF01408">
    <property type="entry name" value="GFO_IDH_MocA"/>
    <property type="match status" value="1"/>
</dbReference>
<evidence type="ECO:0000256" key="2">
    <source>
        <dbReference type="ARBA" id="ARBA00023002"/>
    </source>
</evidence>
<name>A0A0R1VW82_9LACO</name>
<dbReference type="Pfam" id="PF22725">
    <property type="entry name" value="GFO_IDH_MocA_C3"/>
    <property type="match status" value="1"/>
</dbReference>
<accession>A0A0R1VW82</accession>
<feature type="domain" description="Gfo/Idh/MocA-like oxidoreductase N-terminal" evidence="3">
    <location>
        <begin position="4"/>
        <end position="121"/>
    </location>
</feature>
<dbReference type="PATRIC" id="fig|1423735.3.peg.1608"/>
<protein>
    <recommendedName>
        <fullName evidence="7">Gfo/Idh/MocA family oxidoreductase</fullName>
    </recommendedName>
</protein>
<feature type="domain" description="GFO/IDH/MocA-like oxidoreductase" evidence="4">
    <location>
        <begin position="131"/>
        <end position="245"/>
    </location>
</feature>
<evidence type="ECO:0000313" key="6">
    <source>
        <dbReference type="Proteomes" id="UP000051315"/>
    </source>
</evidence>
<dbReference type="Gene3D" id="3.40.50.720">
    <property type="entry name" value="NAD(P)-binding Rossmann-like Domain"/>
    <property type="match status" value="1"/>
</dbReference>
<dbReference type="GO" id="GO:0016491">
    <property type="term" value="F:oxidoreductase activity"/>
    <property type="evidence" value="ECO:0007669"/>
    <property type="project" value="UniProtKB-KW"/>
</dbReference>
<dbReference type="PANTHER" id="PTHR22604:SF105">
    <property type="entry name" value="TRANS-1,2-DIHYDROBENZENE-1,2-DIOL DEHYDROGENASE"/>
    <property type="match status" value="1"/>
</dbReference>
<keyword evidence="6" id="KW-1185">Reference proteome</keyword>
<reference evidence="5 6" key="1">
    <citation type="journal article" date="2015" name="Genome Announc.">
        <title>Expanding the biotechnology potential of lactobacilli through comparative genomics of 213 strains and associated genera.</title>
        <authorList>
            <person name="Sun Z."/>
            <person name="Harris H.M."/>
            <person name="McCann A."/>
            <person name="Guo C."/>
            <person name="Argimon S."/>
            <person name="Zhang W."/>
            <person name="Yang X."/>
            <person name="Jeffery I.B."/>
            <person name="Cooney J.C."/>
            <person name="Kagawa T.F."/>
            <person name="Liu W."/>
            <person name="Song Y."/>
            <person name="Salvetti E."/>
            <person name="Wrobel A."/>
            <person name="Rasinkangas P."/>
            <person name="Parkhill J."/>
            <person name="Rea M.C."/>
            <person name="O'Sullivan O."/>
            <person name="Ritari J."/>
            <person name="Douillard F.P."/>
            <person name="Paul Ross R."/>
            <person name="Yang R."/>
            <person name="Briner A.E."/>
            <person name="Felis G.E."/>
            <person name="de Vos W.M."/>
            <person name="Barrangou R."/>
            <person name="Klaenhammer T.R."/>
            <person name="Caufield P.W."/>
            <person name="Cui Y."/>
            <person name="Zhang H."/>
            <person name="O'Toole P.W."/>
        </authorList>
    </citation>
    <scope>NUCLEOTIDE SEQUENCE [LARGE SCALE GENOMIC DNA]</scope>
    <source>
        <strain evidence="5 6">DSM 17758</strain>
    </source>
</reference>
<dbReference type="STRING" id="1423735.FC15_GL001555"/>
<evidence type="ECO:0000313" key="5">
    <source>
        <dbReference type="EMBL" id="KRM09982.1"/>
    </source>
</evidence>
<dbReference type="SUPFAM" id="SSF55347">
    <property type="entry name" value="Glyceraldehyde-3-phosphate dehydrogenase-like, C-terminal domain"/>
    <property type="match status" value="1"/>
</dbReference>
<sequence>MATFRFGIMGTGGIAHKFADAVKLIDQCEITAVANRTMVKAQQFADKYAVDHVYDDFEEMLKQESLDAVYIATTMDVHYRLTQLCLKYQVPVLCEKAMFMTSEEAITTLNQAHDKKVFVMEAMWSKFLPTYRQVLGWLTEGKIGEITTSDYQFGNLVTNDPQNRFFNPELGGGVSFDLTVYTYDLTTMLLGHEFNQIDVATDWRYNVDVTDHVVLHYDHSLATMTTSFVAALGNQLVIYGDAGKIVIPNANDCKEAFLYDGNNQLVEHYQDEATQNGFTYEIKEVINCVYQNKLESPIVPHQLTIASARLYDQIWEQKKKSE</sequence>
<organism evidence="5 6">
    <name type="scientific">Lapidilactobacillus concavus DSM 17758</name>
    <dbReference type="NCBI Taxonomy" id="1423735"/>
    <lineage>
        <taxon>Bacteria</taxon>
        <taxon>Bacillati</taxon>
        <taxon>Bacillota</taxon>
        <taxon>Bacilli</taxon>
        <taxon>Lactobacillales</taxon>
        <taxon>Lactobacillaceae</taxon>
        <taxon>Lapidilactobacillus</taxon>
    </lineage>
</organism>